<name>A0A1I2FQG1_9BURK</name>
<dbReference type="AlphaFoldDB" id="A0A1I2FQG1"/>
<dbReference type="RefSeq" id="WP_175518525.1">
    <property type="nucleotide sequence ID" value="NZ_FONX01000011.1"/>
</dbReference>
<dbReference type="Gene3D" id="3.40.50.1820">
    <property type="entry name" value="alpha/beta hydrolase"/>
    <property type="match status" value="1"/>
</dbReference>
<feature type="compositionally biased region" description="Low complexity" evidence="1">
    <location>
        <begin position="295"/>
        <end position="314"/>
    </location>
</feature>
<dbReference type="STRING" id="1177982.SAMN04489711_111137"/>
<gene>
    <name evidence="3" type="ORF">SAMN04489711_111137</name>
</gene>
<keyword evidence="2" id="KW-0732">Signal</keyword>
<feature type="chain" id="PRO_5011795945" description="Dienelactone hydrolase" evidence="2">
    <location>
        <begin position="30"/>
        <end position="320"/>
    </location>
</feature>
<dbReference type="InterPro" id="IPR029058">
    <property type="entry name" value="AB_hydrolase_fold"/>
</dbReference>
<dbReference type="Proteomes" id="UP000199119">
    <property type="component" value="Unassembled WGS sequence"/>
</dbReference>
<feature type="signal peptide" evidence="2">
    <location>
        <begin position="1"/>
        <end position="29"/>
    </location>
</feature>
<evidence type="ECO:0000313" key="4">
    <source>
        <dbReference type="Proteomes" id="UP000199119"/>
    </source>
</evidence>
<organism evidence="3 4">
    <name type="scientific">Paracidovorax wautersii</name>
    <dbReference type="NCBI Taxonomy" id="1177982"/>
    <lineage>
        <taxon>Bacteria</taxon>
        <taxon>Pseudomonadati</taxon>
        <taxon>Pseudomonadota</taxon>
        <taxon>Betaproteobacteria</taxon>
        <taxon>Burkholderiales</taxon>
        <taxon>Comamonadaceae</taxon>
        <taxon>Paracidovorax</taxon>
    </lineage>
</organism>
<keyword evidence="4" id="KW-1185">Reference proteome</keyword>
<dbReference type="SUPFAM" id="SSF53474">
    <property type="entry name" value="alpha/beta-Hydrolases"/>
    <property type="match status" value="1"/>
</dbReference>
<dbReference type="EMBL" id="FONX01000011">
    <property type="protein sequence ID" value="SFF07089.1"/>
    <property type="molecule type" value="Genomic_DNA"/>
</dbReference>
<accession>A0A1I2FQG1</accession>
<evidence type="ECO:0000256" key="1">
    <source>
        <dbReference type="SAM" id="MobiDB-lite"/>
    </source>
</evidence>
<proteinExistence type="predicted"/>
<evidence type="ECO:0000256" key="2">
    <source>
        <dbReference type="SAM" id="SignalP"/>
    </source>
</evidence>
<feature type="region of interest" description="Disordered" evidence="1">
    <location>
        <begin position="291"/>
        <end position="320"/>
    </location>
</feature>
<evidence type="ECO:0008006" key="5">
    <source>
        <dbReference type="Google" id="ProtNLM"/>
    </source>
</evidence>
<protein>
    <recommendedName>
        <fullName evidence="5">Dienelactone hydrolase</fullName>
    </recommendedName>
</protein>
<evidence type="ECO:0000313" key="3">
    <source>
        <dbReference type="EMBL" id="SFF07089.1"/>
    </source>
</evidence>
<reference evidence="4" key="1">
    <citation type="submission" date="2016-10" db="EMBL/GenBank/DDBJ databases">
        <authorList>
            <person name="Varghese N."/>
            <person name="Submissions S."/>
        </authorList>
    </citation>
    <scope>NUCLEOTIDE SEQUENCE [LARGE SCALE GENOMIC DNA]</scope>
    <source>
        <strain evidence="4">DSM 27981</strain>
    </source>
</reference>
<sequence>MPVMHIRLRPYLFAIAALAAGMAAVPAHARLHESQMDVPVEVVDAYGKHIAQPIRVTVWSDDANPAPAPVLVFGHGRSAHADQRAGMGRARFSDASAFFVRRGFIVAVPTRIGYGVSGGEDVEDSGTCQDKNYPPGYAAAARETLQVLDAVRAARPDAAKDRAVVVGQSYGGTAAITVGAMQPAGVQAVINFAGGGGGNPVTQPGRPCGPQRLEKLFAGYGATLRMPSLWLYTENDRYFGPTYPKEWFAAFRAAGGTGEFTQFPPQGEDGHATFYRAPQVWQPRVAEFLDRNGFPAPAATAPAPAPAAAKPQPAQDRGQD</sequence>